<sequence length="248" mass="26015">MALLLQQVDATGNQAGVVERLFREPDVEFDAEFLEVVAAVFELFVERVLVHVVPVATEQFLGAGDQRVEMQFALLLGFVVGAAGFRQAGRAGEDGIGGTHVLVAVGTLQLRRHVAHVTALVGIRREGHDHVMLFEVAQPGRQAEDVHLPAGVIDVVLAGDVPAGEGQQARQRGAVGGAAAVADVQRAGRVGRDELDLHLLPAAGGGTAEVFLLGEHGLDHVGLAAGIEAEVDEAGTGDFGSGDQRRRR</sequence>
<evidence type="ECO:0000313" key="1">
    <source>
        <dbReference type="EMBL" id="MPM98877.1"/>
    </source>
</evidence>
<protein>
    <submittedName>
        <fullName evidence="1">Uncharacterized protein</fullName>
    </submittedName>
</protein>
<gene>
    <name evidence="1" type="ORF">SDC9_146067</name>
</gene>
<dbReference type="EMBL" id="VSSQ01045005">
    <property type="protein sequence ID" value="MPM98877.1"/>
    <property type="molecule type" value="Genomic_DNA"/>
</dbReference>
<comment type="caution">
    <text evidence="1">The sequence shown here is derived from an EMBL/GenBank/DDBJ whole genome shotgun (WGS) entry which is preliminary data.</text>
</comment>
<organism evidence="1">
    <name type="scientific">bioreactor metagenome</name>
    <dbReference type="NCBI Taxonomy" id="1076179"/>
    <lineage>
        <taxon>unclassified sequences</taxon>
        <taxon>metagenomes</taxon>
        <taxon>ecological metagenomes</taxon>
    </lineage>
</organism>
<name>A0A645EAA5_9ZZZZ</name>
<proteinExistence type="predicted"/>
<dbReference type="AlphaFoldDB" id="A0A645EAA5"/>
<reference evidence="1" key="1">
    <citation type="submission" date="2019-08" db="EMBL/GenBank/DDBJ databases">
        <authorList>
            <person name="Kucharzyk K."/>
            <person name="Murdoch R.W."/>
            <person name="Higgins S."/>
            <person name="Loffler F."/>
        </authorList>
    </citation>
    <scope>NUCLEOTIDE SEQUENCE</scope>
</reference>
<accession>A0A645EAA5</accession>